<evidence type="ECO:0000259" key="4">
    <source>
        <dbReference type="PROSITE" id="PS01124"/>
    </source>
</evidence>
<name>A0ABU2H8U0_9ACTN</name>
<dbReference type="Gene3D" id="1.10.10.60">
    <property type="entry name" value="Homeodomain-like"/>
    <property type="match status" value="1"/>
</dbReference>
<keyword evidence="3" id="KW-0804">Transcription</keyword>
<organism evidence="5 6">
    <name type="scientific">Lipingzhangella rawalii</name>
    <dbReference type="NCBI Taxonomy" id="2055835"/>
    <lineage>
        <taxon>Bacteria</taxon>
        <taxon>Bacillati</taxon>
        <taxon>Actinomycetota</taxon>
        <taxon>Actinomycetes</taxon>
        <taxon>Streptosporangiales</taxon>
        <taxon>Nocardiopsidaceae</taxon>
        <taxon>Lipingzhangella</taxon>
    </lineage>
</organism>
<dbReference type="SMART" id="SM00342">
    <property type="entry name" value="HTH_ARAC"/>
    <property type="match status" value="1"/>
</dbReference>
<keyword evidence="1" id="KW-0805">Transcription regulation</keyword>
<dbReference type="Proteomes" id="UP001250214">
    <property type="component" value="Unassembled WGS sequence"/>
</dbReference>
<dbReference type="PANTHER" id="PTHR43130">
    <property type="entry name" value="ARAC-FAMILY TRANSCRIPTIONAL REGULATOR"/>
    <property type="match status" value="1"/>
</dbReference>
<dbReference type="InterPro" id="IPR029062">
    <property type="entry name" value="Class_I_gatase-like"/>
</dbReference>
<dbReference type="RefSeq" id="WP_310913284.1">
    <property type="nucleotide sequence ID" value="NZ_JAVLVT010000007.1"/>
</dbReference>
<dbReference type="InterPro" id="IPR018060">
    <property type="entry name" value="HTH_AraC"/>
</dbReference>
<evidence type="ECO:0000256" key="2">
    <source>
        <dbReference type="ARBA" id="ARBA00023125"/>
    </source>
</evidence>
<sequence length="334" mass="36028">MFTHADRHPVAVLVRPHLLPVELGIVHQILGQVTSAQGAPLYEVRTCTPIPGDLVTASDLVLPVTTGPELLPHADTVIVPAAYGNDPARHHGRLTPELAHALSRIRPGTRIASICSGSFVLAAAGLLDDRRATTHWKASADFRRLFPTVRLDPTALFTEDGTILTSGGVASGIDLCLHMVRTDYGPDPATDIARITVVPPHRAGDQAQYVPPRPVETDTSSTAAARTWARQHLADHLTLADLAAQAAMSVRTFTRRFRADTGLSVTQWLTQQRLDHARALLETTDLPVDRIAVDAGFGTASSLRQHFSTQLGMSPRAYRTTFRGVPGPRSSGAW</sequence>
<dbReference type="PROSITE" id="PS01124">
    <property type="entry name" value="HTH_ARAC_FAMILY_2"/>
    <property type="match status" value="1"/>
</dbReference>
<dbReference type="SUPFAM" id="SSF46689">
    <property type="entry name" value="Homeodomain-like"/>
    <property type="match status" value="2"/>
</dbReference>
<dbReference type="InterPro" id="IPR002818">
    <property type="entry name" value="DJ-1/PfpI"/>
</dbReference>
<reference evidence="6" key="1">
    <citation type="submission" date="2023-07" db="EMBL/GenBank/DDBJ databases">
        <title>Novel species in the genus Lipingzhangella isolated from Sambhar Salt Lake.</title>
        <authorList>
            <person name="Jiya N."/>
            <person name="Kajale S."/>
            <person name="Sharma A."/>
        </authorList>
    </citation>
    <scope>NUCLEOTIDE SEQUENCE [LARGE SCALE GENOMIC DNA]</scope>
    <source>
        <strain evidence="6">LS1_29</strain>
    </source>
</reference>
<evidence type="ECO:0000256" key="3">
    <source>
        <dbReference type="ARBA" id="ARBA00023163"/>
    </source>
</evidence>
<dbReference type="InterPro" id="IPR018062">
    <property type="entry name" value="HTH_AraC-typ_CS"/>
</dbReference>
<evidence type="ECO:0000313" key="5">
    <source>
        <dbReference type="EMBL" id="MDS1271722.1"/>
    </source>
</evidence>
<dbReference type="Pfam" id="PF01965">
    <property type="entry name" value="DJ-1_PfpI"/>
    <property type="match status" value="1"/>
</dbReference>
<dbReference type="PANTHER" id="PTHR43130:SF3">
    <property type="entry name" value="HTH-TYPE TRANSCRIPTIONAL REGULATOR RV1931C"/>
    <property type="match status" value="1"/>
</dbReference>
<evidence type="ECO:0000256" key="1">
    <source>
        <dbReference type="ARBA" id="ARBA00023015"/>
    </source>
</evidence>
<protein>
    <submittedName>
        <fullName evidence="5">Helix-turn-helix domain-containing protein</fullName>
    </submittedName>
</protein>
<comment type="caution">
    <text evidence="5">The sequence shown here is derived from an EMBL/GenBank/DDBJ whole genome shotgun (WGS) entry which is preliminary data.</text>
</comment>
<dbReference type="CDD" id="cd03137">
    <property type="entry name" value="GATase1_AraC_1"/>
    <property type="match status" value="1"/>
</dbReference>
<dbReference type="Pfam" id="PF12833">
    <property type="entry name" value="HTH_18"/>
    <property type="match status" value="1"/>
</dbReference>
<gene>
    <name evidence="5" type="ORF">RIF23_15610</name>
</gene>
<accession>A0ABU2H8U0</accession>
<keyword evidence="6" id="KW-1185">Reference proteome</keyword>
<dbReference type="Gene3D" id="3.40.50.880">
    <property type="match status" value="1"/>
</dbReference>
<feature type="domain" description="HTH araC/xylS-type" evidence="4">
    <location>
        <begin position="223"/>
        <end position="321"/>
    </location>
</feature>
<dbReference type="InterPro" id="IPR052158">
    <property type="entry name" value="INH-QAR"/>
</dbReference>
<dbReference type="EMBL" id="JAVLVT010000007">
    <property type="protein sequence ID" value="MDS1271722.1"/>
    <property type="molecule type" value="Genomic_DNA"/>
</dbReference>
<dbReference type="InterPro" id="IPR009057">
    <property type="entry name" value="Homeodomain-like_sf"/>
</dbReference>
<evidence type="ECO:0000313" key="6">
    <source>
        <dbReference type="Proteomes" id="UP001250214"/>
    </source>
</evidence>
<dbReference type="PROSITE" id="PS00041">
    <property type="entry name" value="HTH_ARAC_FAMILY_1"/>
    <property type="match status" value="1"/>
</dbReference>
<proteinExistence type="predicted"/>
<dbReference type="SUPFAM" id="SSF52317">
    <property type="entry name" value="Class I glutamine amidotransferase-like"/>
    <property type="match status" value="1"/>
</dbReference>
<keyword evidence="2" id="KW-0238">DNA-binding</keyword>